<evidence type="ECO:0000313" key="7">
    <source>
        <dbReference type="EMBL" id="ETO30154.1"/>
    </source>
</evidence>
<dbReference type="InterPro" id="IPR050117">
    <property type="entry name" value="MAPK"/>
</dbReference>
<feature type="binding site" evidence="3">
    <location>
        <position position="209"/>
    </location>
    <ligand>
        <name>ATP</name>
        <dbReference type="ChEBI" id="CHEBI:30616"/>
    </ligand>
</feature>
<gene>
    <name evidence="7" type="ORF">RFI_06966</name>
</gene>
<dbReference type="InterPro" id="IPR000719">
    <property type="entry name" value="Prot_kinase_dom"/>
</dbReference>
<name>X6NWE7_RETFI</name>
<comment type="caution">
    <text evidence="7">The sequence shown here is derived from an EMBL/GenBank/DDBJ whole genome shotgun (WGS) entry which is preliminary data.</text>
</comment>
<dbReference type="InterPro" id="IPR017441">
    <property type="entry name" value="Protein_kinase_ATP_BS"/>
</dbReference>
<feature type="compositionally biased region" description="Basic residues" evidence="4">
    <location>
        <begin position="16"/>
        <end position="31"/>
    </location>
</feature>
<evidence type="ECO:0000256" key="5">
    <source>
        <dbReference type="SAM" id="Phobius"/>
    </source>
</evidence>
<feature type="compositionally biased region" description="Low complexity" evidence="4">
    <location>
        <begin position="32"/>
        <end position="45"/>
    </location>
</feature>
<feature type="compositionally biased region" description="Low complexity" evidence="4">
    <location>
        <begin position="1"/>
        <end position="14"/>
    </location>
</feature>
<dbReference type="InterPro" id="IPR011009">
    <property type="entry name" value="Kinase-like_dom_sf"/>
</dbReference>
<protein>
    <submittedName>
        <fullName evidence="7">Map2 kinase</fullName>
    </submittedName>
</protein>
<dbReference type="Gene3D" id="3.30.200.20">
    <property type="entry name" value="Phosphorylase Kinase, domain 1"/>
    <property type="match status" value="1"/>
</dbReference>
<feature type="compositionally biased region" description="Polar residues" evidence="4">
    <location>
        <begin position="87"/>
        <end position="100"/>
    </location>
</feature>
<evidence type="ECO:0000256" key="3">
    <source>
        <dbReference type="PROSITE-ProRule" id="PRU10141"/>
    </source>
</evidence>
<dbReference type="EMBL" id="ASPP01005651">
    <property type="protein sequence ID" value="ETO30154.1"/>
    <property type="molecule type" value="Genomic_DNA"/>
</dbReference>
<feature type="domain" description="Protein kinase" evidence="6">
    <location>
        <begin position="179"/>
        <end position="274"/>
    </location>
</feature>
<keyword evidence="7" id="KW-0808">Transferase</keyword>
<dbReference type="GO" id="GO:0005524">
    <property type="term" value="F:ATP binding"/>
    <property type="evidence" value="ECO:0007669"/>
    <property type="project" value="UniProtKB-UniRule"/>
</dbReference>
<feature type="compositionally biased region" description="Low complexity" evidence="4">
    <location>
        <begin position="101"/>
        <end position="119"/>
    </location>
</feature>
<sequence length="274" mass="31079">MYSNTNTLGNSNGSKYFKRNPNRHNNRHAAIHHSNSSQYLSSYQNAETLSTTEASVSRQRAEEPSQSFRGVPSMMASHSYSYSSSFTHPVVQSSSQTNPKQQHMSISSQQQSHQPSQSHDFGVQNITFISKTNTNANTNTNTNFDANTDTATSSHKQHRNAQIPNGRLHFPSIELGNKYEYLRYIGHGSYGHVCQAYRMSDSAKVAIKKVPYVFRNVLDAKRLLRELRISRVLRNSENIVGLLDVLVPENLNDFNSLFCILFFFFSLLLNIKYS</sequence>
<evidence type="ECO:0000259" key="6">
    <source>
        <dbReference type="PROSITE" id="PS50011"/>
    </source>
</evidence>
<keyword evidence="8" id="KW-1185">Reference proteome</keyword>
<keyword evidence="5" id="KW-1133">Transmembrane helix</keyword>
<evidence type="ECO:0000313" key="8">
    <source>
        <dbReference type="Proteomes" id="UP000023152"/>
    </source>
</evidence>
<evidence type="ECO:0000256" key="4">
    <source>
        <dbReference type="SAM" id="MobiDB-lite"/>
    </source>
</evidence>
<dbReference type="SUPFAM" id="SSF56112">
    <property type="entry name" value="Protein kinase-like (PK-like)"/>
    <property type="match status" value="1"/>
</dbReference>
<dbReference type="PANTHER" id="PTHR24055">
    <property type="entry name" value="MITOGEN-ACTIVATED PROTEIN KINASE"/>
    <property type="match status" value="1"/>
</dbReference>
<keyword evidence="5" id="KW-0472">Membrane</keyword>
<proteinExistence type="predicted"/>
<dbReference type="AlphaFoldDB" id="X6NWE7"/>
<keyword evidence="7" id="KW-0418">Kinase</keyword>
<dbReference type="PROSITE" id="PS50011">
    <property type="entry name" value="PROTEIN_KINASE_DOM"/>
    <property type="match status" value="1"/>
</dbReference>
<reference evidence="7 8" key="1">
    <citation type="journal article" date="2013" name="Curr. Biol.">
        <title>The Genome of the Foraminiferan Reticulomyxa filosa.</title>
        <authorList>
            <person name="Glockner G."/>
            <person name="Hulsmann N."/>
            <person name="Schleicher M."/>
            <person name="Noegel A.A."/>
            <person name="Eichinger L."/>
            <person name="Gallinger C."/>
            <person name="Pawlowski J."/>
            <person name="Sierra R."/>
            <person name="Euteneuer U."/>
            <person name="Pillet L."/>
            <person name="Moustafa A."/>
            <person name="Platzer M."/>
            <person name="Groth M."/>
            <person name="Szafranski K."/>
            <person name="Schliwa M."/>
        </authorList>
    </citation>
    <scope>NUCLEOTIDE SEQUENCE [LARGE SCALE GENOMIC DNA]</scope>
</reference>
<feature type="compositionally biased region" description="Polar residues" evidence="4">
    <location>
        <begin position="46"/>
        <end position="68"/>
    </location>
</feature>
<keyword evidence="5" id="KW-0812">Transmembrane</keyword>
<feature type="transmembrane region" description="Helical" evidence="5">
    <location>
        <begin position="254"/>
        <end position="271"/>
    </location>
</feature>
<dbReference type="OrthoDB" id="346677at2759"/>
<dbReference type="Proteomes" id="UP000023152">
    <property type="component" value="Unassembled WGS sequence"/>
</dbReference>
<dbReference type="Pfam" id="PF00069">
    <property type="entry name" value="Pkinase"/>
    <property type="match status" value="1"/>
</dbReference>
<feature type="region of interest" description="Disordered" evidence="4">
    <location>
        <begin position="87"/>
        <end position="119"/>
    </location>
</feature>
<dbReference type="PROSITE" id="PS00107">
    <property type="entry name" value="PROTEIN_KINASE_ATP"/>
    <property type="match status" value="1"/>
</dbReference>
<evidence type="ECO:0000256" key="2">
    <source>
        <dbReference type="ARBA" id="ARBA00022840"/>
    </source>
</evidence>
<feature type="region of interest" description="Disordered" evidence="4">
    <location>
        <begin position="1"/>
        <end position="72"/>
    </location>
</feature>
<organism evidence="7 8">
    <name type="scientific">Reticulomyxa filosa</name>
    <dbReference type="NCBI Taxonomy" id="46433"/>
    <lineage>
        <taxon>Eukaryota</taxon>
        <taxon>Sar</taxon>
        <taxon>Rhizaria</taxon>
        <taxon>Retaria</taxon>
        <taxon>Foraminifera</taxon>
        <taxon>Monothalamids</taxon>
        <taxon>Reticulomyxidae</taxon>
        <taxon>Reticulomyxa</taxon>
    </lineage>
</organism>
<accession>X6NWE7</accession>
<dbReference type="GO" id="GO:0004672">
    <property type="term" value="F:protein kinase activity"/>
    <property type="evidence" value="ECO:0007669"/>
    <property type="project" value="InterPro"/>
</dbReference>
<keyword evidence="1 3" id="KW-0547">Nucleotide-binding</keyword>
<evidence type="ECO:0000256" key="1">
    <source>
        <dbReference type="ARBA" id="ARBA00022741"/>
    </source>
</evidence>
<keyword evidence="2 3" id="KW-0067">ATP-binding</keyword>